<evidence type="ECO:0000313" key="4">
    <source>
        <dbReference type="EMBL" id="MBK6004507.1"/>
    </source>
</evidence>
<dbReference type="EMBL" id="JAEPWM010000001">
    <property type="protein sequence ID" value="MBK6004507.1"/>
    <property type="molecule type" value="Genomic_DNA"/>
</dbReference>
<keyword evidence="1 4" id="KW-0808">Transferase</keyword>
<dbReference type="NCBIfam" id="NF002959">
    <property type="entry name" value="PRK03624.1"/>
    <property type="match status" value="1"/>
</dbReference>
<evidence type="ECO:0000313" key="5">
    <source>
        <dbReference type="Proteomes" id="UP000630528"/>
    </source>
</evidence>
<keyword evidence="2 4" id="KW-0012">Acyltransferase</keyword>
<organism evidence="4 5">
    <name type="scientific">Ramlibacter ginsenosidimutans</name>
    <dbReference type="NCBI Taxonomy" id="502333"/>
    <lineage>
        <taxon>Bacteria</taxon>
        <taxon>Pseudomonadati</taxon>
        <taxon>Pseudomonadota</taxon>
        <taxon>Betaproteobacteria</taxon>
        <taxon>Burkholderiales</taxon>
        <taxon>Comamonadaceae</taxon>
        <taxon>Ramlibacter</taxon>
    </lineage>
</organism>
<dbReference type="InterPro" id="IPR000182">
    <property type="entry name" value="GNAT_dom"/>
</dbReference>
<accession>A0A934TPY2</accession>
<dbReference type="Gene3D" id="3.40.630.30">
    <property type="match status" value="1"/>
</dbReference>
<reference evidence="4" key="1">
    <citation type="journal article" date="2012" name="J. Microbiol. Biotechnol.">
        <title>Ramlibacter ginsenosidimutans sp. nov., with ginsenoside-converting activity.</title>
        <authorList>
            <person name="Wang L."/>
            <person name="An D.S."/>
            <person name="Kim S.G."/>
            <person name="Jin F.X."/>
            <person name="Kim S.C."/>
            <person name="Lee S.T."/>
            <person name="Im W.T."/>
        </authorList>
    </citation>
    <scope>NUCLEOTIDE SEQUENCE</scope>
    <source>
        <strain evidence="4">KACC 17527</strain>
    </source>
</reference>
<dbReference type="CDD" id="cd04301">
    <property type="entry name" value="NAT_SF"/>
    <property type="match status" value="1"/>
</dbReference>
<gene>
    <name evidence="4" type="ORF">JJB11_00260</name>
</gene>
<dbReference type="SUPFAM" id="SSF55729">
    <property type="entry name" value="Acyl-CoA N-acyltransferases (Nat)"/>
    <property type="match status" value="1"/>
</dbReference>
<dbReference type="EC" id="2.3.1.-" evidence="4"/>
<feature type="domain" description="N-acetyltransferase" evidence="3">
    <location>
        <begin position="1"/>
        <end position="139"/>
    </location>
</feature>
<dbReference type="InterPro" id="IPR016181">
    <property type="entry name" value="Acyl_CoA_acyltransferase"/>
</dbReference>
<dbReference type="RefSeq" id="WP_201165904.1">
    <property type="nucleotide sequence ID" value="NZ_JAEPWM010000001.1"/>
</dbReference>
<dbReference type="Proteomes" id="UP000630528">
    <property type="component" value="Unassembled WGS sequence"/>
</dbReference>
<dbReference type="GO" id="GO:0016747">
    <property type="term" value="F:acyltransferase activity, transferring groups other than amino-acyl groups"/>
    <property type="evidence" value="ECO:0007669"/>
    <property type="project" value="InterPro"/>
</dbReference>
<dbReference type="Pfam" id="PF00583">
    <property type="entry name" value="Acetyltransf_1"/>
    <property type="match status" value="1"/>
</dbReference>
<sequence length="139" mass="15944">MQIRPFRDDDEPAVVALWRACGLTRPWNDPHKDIARKRIVQREMFLVGELDGRVVATVMAGYDGHRAWMYYLAVAPAHQRQGLGTLLVRRVEEEMLVRGCPKVSLLVRSANEQVRAFYRKLGYAQDDSVPLGKRLIPDE</sequence>
<comment type="caution">
    <text evidence="4">The sequence shown here is derived from an EMBL/GenBank/DDBJ whole genome shotgun (WGS) entry which is preliminary data.</text>
</comment>
<dbReference type="PANTHER" id="PTHR43877">
    <property type="entry name" value="AMINOALKYLPHOSPHONATE N-ACETYLTRANSFERASE-RELATED-RELATED"/>
    <property type="match status" value="1"/>
</dbReference>
<evidence type="ECO:0000256" key="1">
    <source>
        <dbReference type="ARBA" id="ARBA00022679"/>
    </source>
</evidence>
<dbReference type="PROSITE" id="PS51186">
    <property type="entry name" value="GNAT"/>
    <property type="match status" value="1"/>
</dbReference>
<dbReference type="AlphaFoldDB" id="A0A934TPY2"/>
<reference evidence="4" key="2">
    <citation type="submission" date="2021-01" db="EMBL/GenBank/DDBJ databases">
        <authorList>
            <person name="Kang M."/>
        </authorList>
    </citation>
    <scope>NUCLEOTIDE SEQUENCE</scope>
    <source>
        <strain evidence="4">KACC 17527</strain>
    </source>
</reference>
<evidence type="ECO:0000259" key="3">
    <source>
        <dbReference type="PROSITE" id="PS51186"/>
    </source>
</evidence>
<proteinExistence type="predicted"/>
<name>A0A934TPY2_9BURK</name>
<keyword evidence="5" id="KW-1185">Reference proteome</keyword>
<evidence type="ECO:0000256" key="2">
    <source>
        <dbReference type="ARBA" id="ARBA00023315"/>
    </source>
</evidence>
<protein>
    <submittedName>
        <fullName evidence="4">GNAT family acetyltransferase</fullName>
        <ecNumber evidence="4">2.3.1.-</ecNumber>
    </submittedName>
</protein>
<dbReference type="InterPro" id="IPR050832">
    <property type="entry name" value="Bact_Acetyltransf"/>
</dbReference>